<evidence type="ECO:0000256" key="2">
    <source>
        <dbReference type="SAM" id="MobiDB-lite"/>
    </source>
</evidence>
<dbReference type="InterPro" id="IPR024862">
    <property type="entry name" value="TRPV"/>
</dbReference>
<organism evidence="4 5">
    <name type="scientific">Haematococcus lacustris</name>
    <name type="common">Green alga</name>
    <name type="synonym">Haematococcus pluvialis</name>
    <dbReference type="NCBI Taxonomy" id="44745"/>
    <lineage>
        <taxon>Eukaryota</taxon>
        <taxon>Viridiplantae</taxon>
        <taxon>Chlorophyta</taxon>
        <taxon>core chlorophytes</taxon>
        <taxon>Chlorophyceae</taxon>
        <taxon>CS clade</taxon>
        <taxon>Chlamydomonadales</taxon>
        <taxon>Haematococcaceae</taxon>
        <taxon>Haematococcus</taxon>
    </lineage>
</organism>
<proteinExistence type="predicted"/>
<dbReference type="GO" id="GO:0005216">
    <property type="term" value="F:monoatomic ion channel activity"/>
    <property type="evidence" value="ECO:0007669"/>
    <property type="project" value="InterPro"/>
</dbReference>
<dbReference type="Proteomes" id="UP000485058">
    <property type="component" value="Unassembled WGS sequence"/>
</dbReference>
<evidence type="ECO:0000256" key="3">
    <source>
        <dbReference type="SAM" id="SignalP"/>
    </source>
</evidence>
<dbReference type="AlphaFoldDB" id="A0A699ZX28"/>
<dbReference type="EMBL" id="BLLF01001648">
    <property type="protein sequence ID" value="GFH20502.1"/>
    <property type="molecule type" value="Genomic_DNA"/>
</dbReference>
<evidence type="ECO:0000256" key="1">
    <source>
        <dbReference type="ARBA" id="ARBA00022737"/>
    </source>
</evidence>
<feature type="chain" id="PRO_5025444810" description="Ion transport domain-containing protein" evidence="3">
    <location>
        <begin position="19"/>
        <end position="241"/>
    </location>
</feature>
<evidence type="ECO:0000313" key="5">
    <source>
        <dbReference type="Proteomes" id="UP000485058"/>
    </source>
</evidence>
<dbReference type="PANTHER" id="PTHR10582">
    <property type="entry name" value="TRANSIENT RECEPTOR POTENTIAL ION CHANNEL PROTEIN"/>
    <property type="match status" value="1"/>
</dbReference>
<dbReference type="GO" id="GO:0098703">
    <property type="term" value="P:calcium ion import across plasma membrane"/>
    <property type="evidence" value="ECO:0007669"/>
    <property type="project" value="TreeGrafter"/>
</dbReference>
<feature type="region of interest" description="Disordered" evidence="2">
    <location>
        <begin position="40"/>
        <end position="66"/>
    </location>
</feature>
<accession>A0A699ZX28</accession>
<feature type="non-terminal residue" evidence="4">
    <location>
        <position position="1"/>
    </location>
</feature>
<dbReference type="PANTHER" id="PTHR10582:SF2">
    <property type="entry name" value="INACTIVE"/>
    <property type="match status" value="1"/>
</dbReference>
<keyword evidence="3" id="KW-0732">Signal</keyword>
<sequence>MLLLLLMEHLLFMAFVIAYLMLITTEASACFGSLNQDDNTTASDTPSLQPDGPTPAPPLAPSPPSARQTMSVRHIRLLAQCPQGAASLCLDACLLWMCALALSSYIRQLQHTGLYFWLRKPNNWADLVTCALQASITVSHVSGRQDALLAMTSVQVLLQFLRLGWYAMLVDRLGSLVRVISQIFQASPSAHVSSYTSVYFSLSTGNTSLQHAGHTVLPVATCASVHWFRASLAGPGPTARL</sequence>
<name>A0A699ZX28_HAELA</name>
<keyword evidence="5" id="KW-1185">Reference proteome</keyword>
<feature type="non-terminal residue" evidence="4">
    <location>
        <position position="241"/>
    </location>
</feature>
<feature type="signal peptide" evidence="3">
    <location>
        <begin position="1"/>
        <end position="18"/>
    </location>
</feature>
<keyword evidence="1" id="KW-0677">Repeat</keyword>
<reference evidence="4 5" key="1">
    <citation type="submission" date="2020-02" db="EMBL/GenBank/DDBJ databases">
        <title>Draft genome sequence of Haematococcus lacustris strain NIES-144.</title>
        <authorList>
            <person name="Morimoto D."/>
            <person name="Nakagawa S."/>
            <person name="Yoshida T."/>
            <person name="Sawayama S."/>
        </authorList>
    </citation>
    <scope>NUCLEOTIDE SEQUENCE [LARGE SCALE GENOMIC DNA]</scope>
    <source>
        <strain evidence="4 5">NIES-144</strain>
    </source>
</reference>
<gene>
    <name evidence="4" type="ORF">HaLaN_17634</name>
</gene>
<feature type="compositionally biased region" description="Pro residues" evidence="2">
    <location>
        <begin position="52"/>
        <end position="64"/>
    </location>
</feature>
<evidence type="ECO:0000313" key="4">
    <source>
        <dbReference type="EMBL" id="GFH20502.1"/>
    </source>
</evidence>
<comment type="caution">
    <text evidence="4">The sequence shown here is derived from an EMBL/GenBank/DDBJ whole genome shotgun (WGS) entry which is preliminary data.</text>
</comment>
<protein>
    <recommendedName>
        <fullName evidence="6">Ion transport domain-containing protein</fullName>
    </recommendedName>
</protein>
<dbReference type="GO" id="GO:0005886">
    <property type="term" value="C:plasma membrane"/>
    <property type="evidence" value="ECO:0007669"/>
    <property type="project" value="TreeGrafter"/>
</dbReference>
<evidence type="ECO:0008006" key="6">
    <source>
        <dbReference type="Google" id="ProtNLM"/>
    </source>
</evidence>